<proteinExistence type="predicted"/>
<dbReference type="AlphaFoldDB" id="A0AAN4ZUS8"/>
<evidence type="ECO:0000256" key="1">
    <source>
        <dbReference type="SAM" id="MobiDB-lite"/>
    </source>
</evidence>
<evidence type="ECO:0000313" key="2">
    <source>
        <dbReference type="EMBL" id="GMR43800.1"/>
    </source>
</evidence>
<feature type="non-terminal residue" evidence="2">
    <location>
        <position position="105"/>
    </location>
</feature>
<dbReference type="Proteomes" id="UP001328107">
    <property type="component" value="Unassembled WGS sequence"/>
</dbReference>
<accession>A0AAN4ZUS8</accession>
<dbReference type="EMBL" id="BTRK01000003">
    <property type="protein sequence ID" value="GMR43800.1"/>
    <property type="molecule type" value="Genomic_DNA"/>
</dbReference>
<name>A0AAN4ZUS8_9BILA</name>
<protein>
    <submittedName>
        <fullName evidence="2">Uncharacterized protein</fullName>
    </submittedName>
</protein>
<gene>
    <name evidence="2" type="ORF">PMAYCL1PPCAC_13995</name>
</gene>
<comment type="caution">
    <text evidence="2">The sequence shown here is derived from an EMBL/GenBank/DDBJ whole genome shotgun (WGS) entry which is preliminary data.</text>
</comment>
<feature type="region of interest" description="Disordered" evidence="1">
    <location>
        <begin position="29"/>
        <end position="49"/>
    </location>
</feature>
<organism evidence="2 3">
    <name type="scientific">Pristionchus mayeri</name>
    <dbReference type="NCBI Taxonomy" id="1317129"/>
    <lineage>
        <taxon>Eukaryota</taxon>
        <taxon>Metazoa</taxon>
        <taxon>Ecdysozoa</taxon>
        <taxon>Nematoda</taxon>
        <taxon>Chromadorea</taxon>
        <taxon>Rhabditida</taxon>
        <taxon>Rhabditina</taxon>
        <taxon>Diplogasteromorpha</taxon>
        <taxon>Diplogasteroidea</taxon>
        <taxon>Neodiplogasteridae</taxon>
        <taxon>Pristionchus</taxon>
    </lineage>
</organism>
<keyword evidence="3" id="KW-1185">Reference proteome</keyword>
<evidence type="ECO:0000313" key="3">
    <source>
        <dbReference type="Proteomes" id="UP001328107"/>
    </source>
</evidence>
<feature type="non-terminal residue" evidence="2">
    <location>
        <position position="1"/>
    </location>
</feature>
<reference evidence="3" key="1">
    <citation type="submission" date="2022-10" db="EMBL/GenBank/DDBJ databases">
        <title>Genome assembly of Pristionchus species.</title>
        <authorList>
            <person name="Yoshida K."/>
            <person name="Sommer R.J."/>
        </authorList>
    </citation>
    <scope>NUCLEOTIDE SEQUENCE [LARGE SCALE GENOMIC DNA]</scope>
    <source>
        <strain evidence="3">RS5460</strain>
    </source>
</reference>
<sequence length="105" mass="11987">EDTLNSNAQFGLDFVDELKDEPMMDENFGNEVDDRDSMAGDPIENQGRQTYSNDENVSLVCDMIETEGENEEEFDGTNLSQISSVEFLEDEEDFRERLNEISICS</sequence>